<gene>
    <name evidence="5" type="ORF">ETSY2_54065</name>
</gene>
<keyword evidence="1 4" id="KW-0812">Transmembrane</keyword>
<accession>W4L2T9</accession>
<dbReference type="InterPro" id="IPR011701">
    <property type="entry name" value="MFS"/>
</dbReference>
<organism evidence="5 6">
    <name type="scientific">Candidatus Entotheonella gemina</name>
    <dbReference type="NCBI Taxonomy" id="1429439"/>
    <lineage>
        <taxon>Bacteria</taxon>
        <taxon>Pseudomonadati</taxon>
        <taxon>Nitrospinota/Tectimicrobiota group</taxon>
        <taxon>Candidatus Tectimicrobiota</taxon>
        <taxon>Candidatus Entotheonellia</taxon>
        <taxon>Candidatus Entotheonellales</taxon>
        <taxon>Candidatus Entotheonellaceae</taxon>
        <taxon>Candidatus Entotheonella</taxon>
    </lineage>
</organism>
<dbReference type="InterPro" id="IPR036259">
    <property type="entry name" value="MFS_trans_sf"/>
</dbReference>
<evidence type="ECO:0000256" key="4">
    <source>
        <dbReference type="SAM" id="Phobius"/>
    </source>
</evidence>
<evidence type="ECO:0000256" key="3">
    <source>
        <dbReference type="ARBA" id="ARBA00023136"/>
    </source>
</evidence>
<keyword evidence="6" id="KW-1185">Reference proteome</keyword>
<dbReference type="AlphaFoldDB" id="W4L2T9"/>
<evidence type="ECO:0000313" key="6">
    <source>
        <dbReference type="Proteomes" id="UP000019140"/>
    </source>
</evidence>
<evidence type="ECO:0000256" key="1">
    <source>
        <dbReference type="ARBA" id="ARBA00022692"/>
    </source>
</evidence>
<feature type="transmembrane region" description="Helical" evidence="4">
    <location>
        <begin position="87"/>
        <end position="105"/>
    </location>
</feature>
<proteinExistence type="predicted"/>
<dbReference type="CDD" id="cd06174">
    <property type="entry name" value="MFS"/>
    <property type="match status" value="1"/>
</dbReference>
<keyword evidence="2 4" id="KW-1133">Transmembrane helix</keyword>
<dbReference type="GO" id="GO:0022857">
    <property type="term" value="F:transmembrane transporter activity"/>
    <property type="evidence" value="ECO:0007669"/>
    <property type="project" value="InterPro"/>
</dbReference>
<dbReference type="Proteomes" id="UP000019140">
    <property type="component" value="Unassembled WGS sequence"/>
</dbReference>
<evidence type="ECO:0000313" key="5">
    <source>
        <dbReference type="EMBL" id="ETW92224.1"/>
    </source>
</evidence>
<feature type="transmembrane region" description="Helical" evidence="4">
    <location>
        <begin position="63"/>
        <end position="80"/>
    </location>
</feature>
<keyword evidence="3 4" id="KW-0472">Membrane</keyword>
<feature type="transmembrane region" description="Helical" evidence="4">
    <location>
        <begin position="144"/>
        <end position="170"/>
    </location>
</feature>
<feature type="non-terminal residue" evidence="5">
    <location>
        <position position="237"/>
    </location>
</feature>
<feature type="transmembrane region" description="Helical" evidence="4">
    <location>
        <begin position="20"/>
        <end position="43"/>
    </location>
</feature>
<dbReference type="SUPFAM" id="SSF103473">
    <property type="entry name" value="MFS general substrate transporter"/>
    <property type="match status" value="1"/>
</dbReference>
<dbReference type="Pfam" id="PF07690">
    <property type="entry name" value="MFS_1"/>
    <property type="match status" value="1"/>
</dbReference>
<protein>
    <recommendedName>
        <fullName evidence="7">Major facilitator superfamily (MFS) profile domain-containing protein</fullName>
    </recommendedName>
</protein>
<dbReference type="HOGENOM" id="CLU_1172781_0_0_7"/>
<feature type="transmembrane region" description="Helical" evidence="4">
    <location>
        <begin position="111"/>
        <end position="132"/>
    </location>
</feature>
<sequence length="237" mass="26464">MDTSASLSAGLTRTPKRGWLVALLSRVQQSSFALLSYSFGMFFPFIRDDLGLTPWQAGVLQGVWWLSAATLALPCGMWFSRYRPIPLISASLLLGLPFIFLQGLAHSFWMLLLARFGIVVSFVLATPARPLIMQEWVAPPQYALVQSIGLSLHSTLLATAISSSVFLITFVGSWRYGYMALGCFFVLHTLTWISIAREKVAPVKGLQQALQSYREPLVRILWKYPQGWLIGITMFAL</sequence>
<dbReference type="EMBL" id="AZHX01003009">
    <property type="protein sequence ID" value="ETW92224.1"/>
    <property type="molecule type" value="Genomic_DNA"/>
</dbReference>
<reference evidence="5 6" key="1">
    <citation type="journal article" date="2014" name="Nature">
        <title>An environmental bacterial taxon with a large and distinct metabolic repertoire.</title>
        <authorList>
            <person name="Wilson M.C."/>
            <person name="Mori T."/>
            <person name="Ruckert C."/>
            <person name="Uria A.R."/>
            <person name="Helf M.J."/>
            <person name="Takada K."/>
            <person name="Gernert C."/>
            <person name="Steffens U.A."/>
            <person name="Heycke N."/>
            <person name="Schmitt S."/>
            <person name="Rinke C."/>
            <person name="Helfrich E.J."/>
            <person name="Brachmann A.O."/>
            <person name="Gurgui C."/>
            <person name="Wakimoto T."/>
            <person name="Kracht M."/>
            <person name="Crusemann M."/>
            <person name="Hentschel U."/>
            <person name="Abe I."/>
            <person name="Matsunaga S."/>
            <person name="Kalinowski J."/>
            <person name="Takeyama H."/>
            <person name="Piel J."/>
        </authorList>
    </citation>
    <scope>NUCLEOTIDE SEQUENCE [LARGE SCALE GENOMIC DNA]</scope>
    <source>
        <strain evidence="6">TSY2</strain>
    </source>
</reference>
<name>W4L2T9_9BACT</name>
<comment type="caution">
    <text evidence="5">The sequence shown here is derived from an EMBL/GenBank/DDBJ whole genome shotgun (WGS) entry which is preliminary data.</text>
</comment>
<evidence type="ECO:0008006" key="7">
    <source>
        <dbReference type="Google" id="ProtNLM"/>
    </source>
</evidence>
<feature type="transmembrane region" description="Helical" evidence="4">
    <location>
        <begin position="176"/>
        <end position="195"/>
    </location>
</feature>
<evidence type="ECO:0000256" key="2">
    <source>
        <dbReference type="ARBA" id="ARBA00022989"/>
    </source>
</evidence>
<dbReference type="Gene3D" id="1.20.1250.20">
    <property type="entry name" value="MFS general substrate transporter like domains"/>
    <property type="match status" value="1"/>
</dbReference>